<keyword evidence="3" id="KW-1185">Reference proteome</keyword>
<proteinExistence type="predicted"/>
<organism evidence="2 3">
    <name type="scientific">Senna tora</name>
    <dbReference type="NCBI Taxonomy" id="362788"/>
    <lineage>
        <taxon>Eukaryota</taxon>
        <taxon>Viridiplantae</taxon>
        <taxon>Streptophyta</taxon>
        <taxon>Embryophyta</taxon>
        <taxon>Tracheophyta</taxon>
        <taxon>Spermatophyta</taxon>
        <taxon>Magnoliopsida</taxon>
        <taxon>eudicotyledons</taxon>
        <taxon>Gunneridae</taxon>
        <taxon>Pentapetalae</taxon>
        <taxon>rosids</taxon>
        <taxon>fabids</taxon>
        <taxon>Fabales</taxon>
        <taxon>Fabaceae</taxon>
        <taxon>Caesalpinioideae</taxon>
        <taxon>Cassia clade</taxon>
        <taxon>Senna</taxon>
    </lineage>
</organism>
<evidence type="ECO:0000313" key="3">
    <source>
        <dbReference type="Proteomes" id="UP000634136"/>
    </source>
</evidence>
<reference evidence="2" key="1">
    <citation type="submission" date="2020-09" db="EMBL/GenBank/DDBJ databases">
        <title>Genome-Enabled Discovery of Anthraquinone Biosynthesis in Senna tora.</title>
        <authorList>
            <person name="Kang S.-H."/>
            <person name="Pandey R.P."/>
            <person name="Lee C.-M."/>
            <person name="Sim J.-S."/>
            <person name="Jeong J.-T."/>
            <person name="Choi B.-S."/>
            <person name="Jung M."/>
            <person name="Ginzburg D."/>
            <person name="Zhao K."/>
            <person name="Won S.Y."/>
            <person name="Oh T.-J."/>
            <person name="Yu Y."/>
            <person name="Kim N.-H."/>
            <person name="Lee O.R."/>
            <person name="Lee T.-H."/>
            <person name="Bashyal P."/>
            <person name="Kim T.-S."/>
            <person name="Lee W.-H."/>
            <person name="Kawkins C."/>
            <person name="Kim C.-K."/>
            <person name="Kim J.S."/>
            <person name="Ahn B.O."/>
            <person name="Rhee S.Y."/>
            <person name="Sohng J.K."/>
        </authorList>
    </citation>
    <scope>NUCLEOTIDE SEQUENCE</scope>
    <source>
        <tissue evidence="2">Leaf</tissue>
    </source>
</reference>
<evidence type="ECO:0000313" key="2">
    <source>
        <dbReference type="EMBL" id="KAF7843476.1"/>
    </source>
</evidence>
<sequence length="35" mass="3858">MAFRNSASKGQESGPQHSRESRPHSLSKSFTPQTV</sequence>
<feature type="compositionally biased region" description="Polar residues" evidence="1">
    <location>
        <begin position="1"/>
        <end position="16"/>
    </location>
</feature>
<dbReference type="AlphaFoldDB" id="A0A835CHL6"/>
<gene>
    <name evidence="2" type="ORF">G2W53_000381</name>
</gene>
<dbReference type="EMBL" id="JAAIUW010000001">
    <property type="protein sequence ID" value="KAF7843476.1"/>
    <property type="molecule type" value="Genomic_DNA"/>
</dbReference>
<protein>
    <submittedName>
        <fullName evidence="2">Uncharacterized protein</fullName>
    </submittedName>
</protein>
<accession>A0A835CHL6</accession>
<feature type="region of interest" description="Disordered" evidence="1">
    <location>
        <begin position="1"/>
        <end position="35"/>
    </location>
</feature>
<feature type="compositionally biased region" description="Polar residues" evidence="1">
    <location>
        <begin position="24"/>
        <end position="35"/>
    </location>
</feature>
<name>A0A835CHL6_9FABA</name>
<dbReference type="Proteomes" id="UP000634136">
    <property type="component" value="Unassembled WGS sequence"/>
</dbReference>
<comment type="caution">
    <text evidence="2">The sequence shown here is derived from an EMBL/GenBank/DDBJ whole genome shotgun (WGS) entry which is preliminary data.</text>
</comment>
<evidence type="ECO:0000256" key="1">
    <source>
        <dbReference type="SAM" id="MobiDB-lite"/>
    </source>
</evidence>